<keyword evidence="1" id="KW-0472">Membrane</keyword>
<sequence>MVMESLKPVLLLHVVLLTLISAEDILWLCTGKESEYTARDCDGDKYDTYACYFVEHFIQYKPCNDICDKVAVGSSMSMKCQAYCPEYMWKNCRQRKATSQPPATTTVSKSFQAADKAYLEVNSNLSKGEKPSPVSVDMLVVIVGAVSGLVVLGMVLVVMAILRCRISKRRLHSSDSKQHKFYGAQSAPLQVSEKHYDGCSVYKMPFQVEFEGDDKNEEALLDNSANKLKEMS</sequence>
<comment type="caution">
    <text evidence="3">The sequence shown here is derived from an EMBL/GenBank/DDBJ whole genome shotgun (WGS) entry which is preliminary data.</text>
</comment>
<organism evidence="3 4">
    <name type="scientific">Bugula neritina</name>
    <name type="common">Brown bryozoan</name>
    <name type="synonym">Sertularia neritina</name>
    <dbReference type="NCBI Taxonomy" id="10212"/>
    <lineage>
        <taxon>Eukaryota</taxon>
        <taxon>Metazoa</taxon>
        <taxon>Spiralia</taxon>
        <taxon>Lophotrochozoa</taxon>
        <taxon>Bryozoa</taxon>
        <taxon>Gymnolaemata</taxon>
        <taxon>Cheilostomatida</taxon>
        <taxon>Flustrina</taxon>
        <taxon>Buguloidea</taxon>
        <taxon>Bugulidae</taxon>
        <taxon>Bugula</taxon>
    </lineage>
</organism>
<dbReference type="EMBL" id="VXIV02002713">
    <property type="protein sequence ID" value="KAF6023439.1"/>
    <property type="molecule type" value="Genomic_DNA"/>
</dbReference>
<dbReference type="Proteomes" id="UP000593567">
    <property type="component" value="Unassembled WGS sequence"/>
</dbReference>
<evidence type="ECO:0000256" key="1">
    <source>
        <dbReference type="SAM" id="Phobius"/>
    </source>
</evidence>
<evidence type="ECO:0000313" key="3">
    <source>
        <dbReference type="EMBL" id="KAF6023439.1"/>
    </source>
</evidence>
<accession>A0A7J7JB14</accession>
<keyword evidence="1" id="KW-0812">Transmembrane</keyword>
<feature type="chain" id="PRO_5029798638" evidence="2">
    <location>
        <begin position="23"/>
        <end position="232"/>
    </location>
</feature>
<evidence type="ECO:0000313" key="4">
    <source>
        <dbReference type="Proteomes" id="UP000593567"/>
    </source>
</evidence>
<keyword evidence="1" id="KW-1133">Transmembrane helix</keyword>
<evidence type="ECO:0000256" key="2">
    <source>
        <dbReference type="SAM" id="SignalP"/>
    </source>
</evidence>
<proteinExistence type="predicted"/>
<keyword evidence="2" id="KW-0732">Signal</keyword>
<gene>
    <name evidence="3" type="ORF">EB796_018248</name>
</gene>
<reference evidence="3" key="1">
    <citation type="submission" date="2020-06" db="EMBL/GenBank/DDBJ databases">
        <title>Draft genome of Bugula neritina, a colonial animal packing powerful symbionts and potential medicines.</title>
        <authorList>
            <person name="Rayko M."/>
        </authorList>
    </citation>
    <scope>NUCLEOTIDE SEQUENCE [LARGE SCALE GENOMIC DNA]</scope>
    <source>
        <strain evidence="3">Kwan_BN1</strain>
    </source>
</reference>
<feature type="transmembrane region" description="Helical" evidence="1">
    <location>
        <begin position="138"/>
        <end position="162"/>
    </location>
</feature>
<protein>
    <submittedName>
        <fullName evidence="3">Uncharacterized protein</fullName>
    </submittedName>
</protein>
<dbReference type="AlphaFoldDB" id="A0A7J7JB14"/>
<feature type="signal peptide" evidence="2">
    <location>
        <begin position="1"/>
        <end position="22"/>
    </location>
</feature>
<name>A0A7J7JB14_BUGNE</name>
<keyword evidence="4" id="KW-1185">Reference proteome</keyword>